<gene>
    <name evidence="2" type="ORF">ATOP_10910</name>
</gene>
<dbReference type="EMBL" id="BQKC01000001">
    <property type="protein sequence ID" value="GJM55436.1"/>
    <property type="molecule type" value="Genomic_DNA"/>
</dbReference>
<feature type="domain" description="Tyrosine specific protein phosphatases" evidence="1">
    <location>
        <begin position="160"/>
        <end position="221"/>
    </location>
</feature>
<dbReference type="GO" id="GO:0004721">
    <property type="term" value="F:phosphoprotein phosphatase activity"/>
    <property type="evidence" value="ECO:0007669"/>
    <property type="project" value="InterPro"/>
</dbReference>
<dbReference type="Gene3D" id="3.90.190.10">
    <property type="entry name" value="Protein tyrosine phosphatase superfamily"/>
    <property type="match status" value="1"/>
</dbReference>
<comment type="caution">
    <text evidence="2">The sequence shown here is derived from an EMBL/GenBank/DDBJ whole genome shotgun (WGS) entry which is preliminary data.</text>
</comment>
<organism evidence="2 3">
    <name type="scientific">Granulimonas faecalis</name>
    <dbReference type="NCBI Taxonomy" id="2894155"/>
    <lineage>
        <taxon>Bacteria</taxon>
        <taxon>Bacillati</taxon>
        <taxon>Actinomycetota</taxon>
        <taxon>Coriobacteriia</taxon>
        <taxon>Coriobacteriales</taxon>
        <taxon>Kribbibacteriaceae</taxon>
        <taxon>Granulimonas</taxon>
    </lineage>
</organism>
<dbReference type="SUPFAM" id="SSF52799">
    <property type="entry name" value="(Phosphotyrosine protein) phosphatases II"/>
    <property type="match status" value="1"/>
</dbReference>
<evidence type="ECO:0000259" key="1">
    <source>
        <dbReference type="PROSITE" id="PS50056"/>
    </source>
</evidence>
<accession>A0AAV5B4A6</accession>
<reference evidence="2" key="1">
    <citation type="journal article" date="2022" name="Int. J. Syst. Evol. Microbiol.">
        <title>Granulimonas faecalis gen. nov., sp. nov., and Leptogranulimonas caecicola gen. nov., sp. nov., novel lactate-producing Atopobiaceae bacteria isolated from mouse intestines, and an emended description of the family Atopobiaceae.</title>
        <authorList>
            <person name="Morinaga K."/>
            <person name="Kusada H."/>
            <person name="Sakamoto S."/>
            <person name="Murakami T."/>
            <person name="Toyoda A."/>
            <person name="Mori H."/>
            <person name="Meng X.Y."/>
            <person name="Takashino M."/>
            <person name="Murotomi K."/>
            <person name="Tamaki H."/>
        </authorList>
    </citation>
    <scope>NUCLEOTIDE SEQUENCE</scope>
    <source>
        <strain evidence="2">OPF53</strain>
    </source>
</reference>
<dbReference type="InterPro" id="IPR000387">
    <property type="entry name" value="Tyr_Pase_dom"/>
</dbReference>
<evidence type="ECO:0000313" key="2">
    <source>
        <dbReference type="EMBL" id="GJM55436.1"/>
    </source>
</evidence>
<name>A0AAV5B4A6_9ACTN</name>
<protein>
    <submittedName>
        <fullName evidence="2">Phosphatase</fullName>
    </submittedName>
</protein>
<dbReference type="PROSITE" id="PS50056">
    <property type="entry name" value="TYR_PHOSPHATASE_2"/>
    <property type="match status" value="1"/>
</dbReference>
<proteinExistence type="predicted"/>
<evidence type="ECO:0000313" key="3">
    <source>
        <dbReference type="Proteomes" id="UP001055025"/>
    </source>
</evidence>
<dbReference type="InterPro" id="IPR026893">
    <property type="entry name" value="Tyr/Ser_Pase_IphP-type"/>
</dbReference>
<dbReference type="Proteomes" id="UP001055025">
    <property type="component" value="Unassembled WGS sequence"/>
</dbReference>
<dbReference type="Pfam" id="PF13350">
    <property type="entry name" value="Y_phosphatase3"/>
    <property type="match status" value="1"/>
</dbReference>
<dbReference type="AlphaFoldDB" id="A0AAV5B4A6"/>
<dbReference type="RefSeq" id="WP_265590800.1">
    <property type="nucleotide sequence ID" value="NZ_BQKC01000001.1"/>
</dbReference>
<dbReference type="InterPro" id="IPR029021">
    <property type="entry name" value="Prot-tyrosine_phosphatase-like"/>
</dbReference>
<keyword evidence="3" id="KW-1185">Reference proteome</keyword>
<sequence length="296" mass="31775">MGHGRQTAAPDLAEVALERRFAASDWGHMGLTGVRNARDLGGLATADGRVVVPGRLLRSGELAGASVADARLLADLGLAAVVDLRTERERSAKPDPAGLFPAASFEFLPVIAASAAGITRSMGPRELLALFREYEMGTEGRMSEMYAQIVTGDEGIAGYRRFFDVVMAVGERPAPSAVLWHCSAGKDRTGIAAALLEHALGVPEELVVEDYLASNRFTQPGWARAVLALADRRLFPAKLAAMAHVLYTVEEESLRRAFDAVRGSWGSVDAYLDEALGMDAGRVARLRELYLVDPAR</sequence>